<proteinExistence type="inferred from homology"/>
<accession>A0ABT7DWL3</accession>
<organism evidence="3 4">
    <name type="scientific">Parachitinimonas caeni</name>
    <dbReference type="NCBI Taxonomy" id="3031301"/>
    <lineage>
        <taxon>Bacteria</taxon>
        <taxon>Pseudomonadati</taxon>
        <taxon>Pseudomonadota</taxon>
        <taxon>Betaproteobacteria</taxon>
        <taxon>Neisseriales</taxon>
        <taxon>Chitinibacteraceae</taxon>
        <taxon>Parachitinimonas</taxon>
    </lineage>
</organism>
<evidence type="ECO:0000256" key="2">
    <source>
        <dbReference type="ARBA" id="ARBA00023186"/>
    </source>
</evidence>
<evidence type="ECO:0000313" key="3">
    <source>
        <dbReference type="EMBL" id="MDK2123488.1"/>
    </source>
</evidence>
<evidence type="ECO:0000313" key="4">
    <source>
        <dbReference type="Proteomes" id="UP001172778"/>
    </source>
</evidence>
<dbReference type="NCBIfam" id="TIGR02552">
    <property type="entry name" value="LcrH_SycD"/>
    <property type="match status" value="1"/>
</dbReference>
<dbReference type="PIRSF" id="PIRSF003165">
    <property type="entry name" value="Chaperone_SicA"/>
    <property type="match status" value="1"/>
</dbReference>
<name>A0ABT7DWL3_9NEIS</name>
<sequence>MNTEPITDEQIERLASDLTELWSIGGTLKDVYGFTPEECEAVYTLGYNLYNQGKFLDALKAFGFLLMHDHLERRYYKSFASALQMLKRYEEAIKHYSIASMLDLSDPEPTFHTGECMVGIGMIEEAKEAFDLVVRQTEKKEAYAVMHEQAKALLALLEKREEATS</sequence>
<dbReference type="Gene3D" id="1.25.40.10">
    <property type="entry name" value="Tetratricopeptide repeat domain"/>
    <property type="match status" value="1"/>
</dbReference>
<keyword evidence="2" id="KW-0143">Chaperone</keyword>
<dbReference type="InterPro" id="IPR011990">
    <property type="entry name" value="TPR-like_helical_dom_sf"/>
</dbReference>
<reference evidence="3" key="1">
    <citation type="submission" date="2023-03" db="EMBL/GenBank/DDBJ databases">
        <title>Chitinimonas shenzhenensis gen. nov., sp. nov., a novel member of family Burkholderiaceae isolated from activated sludge collected in Shen Zhen, China.</title>
        <authorList>
            <person name="Wang X."/>
        </authorList>
    </citation>
    <scope>NUCLEOTIDE SEQUENCE</scope>
    <source>
        <strain evidence="3">DQS-5</strain>
    </source>
</reference>
<dbReference type="Pfam" id="PF07720">
    <property type="entry name" value="TPR_3"/>
    <property type="match status" value="2"/>
</dbReference>
<gene>
    <name evidence="3" type="ORF">PZA18_05435</name>
</gene>
<dbReference type="Proteomes" id="UP001172778">
    <property type="component" value="Unassembled WGS sequence"/>
</dbReference>
<dbReference type="PRINTS" id="PR01595">
    <property type="entry name" value="SYCDCHAPRONE"/>
</dbReference>
<dbReference type="SUPFAM" id="SSF48452">
    <property type="entry name" value="TPR-like"/>
    <property type="match status" value="1"/>
</dbReference>
<dbReference type="RefSeq" id="WP_284099788.1">
    <property type="nucleotide sequence ID" value="NZ_JARRAF010000005.1"/>
</dbReference>
<dbReference type="InterPro" id="IPR011716">
    <property type="entry name" value="TPR-3"/>
</dbReference>
<dbReference type="InterPro" id="IPR016379">
    <property type="entry name" value="T3SS_Ca_resp_chp_LcrH/SycD_sub"/>
</dbReference>
<dbReference type="InterPro" id="IPR005415">
    <property type="entry name" value="T3SS_Ca_resp_chp_LcrH/SycD"/>
</dbReference>
<protein>
    <submittedName>
        <fullName evidence="3">SycD/LcrH family type III secretion system chaperone</fullName>
    </submittedName>
</protein>
<dbReference type="EMBL" id="JARRAF010000005">
    <property type="protein sequence ID" value="MDK2123488.1"/>
    <property type="molecule type" value="Genomic_DNA"/>
</dbReference>
<comment type="similarity">
    <text evidence="1">Belongs to the LcrH/SycD chaperone family.</text>
</comment>
<comment type="caution">
    <text evidence="3">The sequence shown here is derived from an EMBL/GenBank/DDBJ whole genome shotgun (WGS) entry which is preliminary data.</text>
</comment>
<keyword evidence="4" id="KW-1185">Reference proteome</keyword>
<evidence type="ECO:0000256" key="1">
    <source>
        <dbReference type="ARBA" id="ARBA00010244"/>
    </source>
</evidence>